<dbReference type="Pfam" id="PF13274">
    <property type="entry name" value="SocA_Panacea"/>
    <property type="match status" value="1"/>
</dbReference>
<feature type="domain" description="Antitoxin SocA-like Panacea" evidence="1">
    <location>
        <begin position="28"/>
        <end position="133"/>
    </location>
</feature>
<evidence type="ECO:0000259" key="1">
    <source>
        <dbReference type="Pfam" id="PF13274"/>
    </source>
</evidence>
<accession>A0A8S5SJ83</accession>
<dbReference type="EMBL" id="BK032610">
    <property type="protein sequence ID" value="DAF51093.1"/>
    <property type="molecule type" value="Genomic_DNA"/>
</dbReference>
<evidence type="ECO:0000313" key="2">
    <source>
        <dbReference type="EMBL" id="DAF51093.1"/>
    </source>
</evidence>
<name>A0A8S5SJ83_9CAUD</name>
<proteinExistence type="predicted"/>
<protein>
    <recommendedName>
        <fullName evidence="1">Antitoxin SocA-like Panacea domain-containing protein</fullName>
    </recommendedName>
</protein>
<sequence length="175" mass="20045">MTKFEQQKIIEIVLYILNKTGGMDYYHLFKILYFANQRSLVDWGQLMIADKFCALPHGPVPTILYSTIQGQKSVLSNMKDDVNVVDYYLLSKRDPDMDYLSQYDKETLDACISKYGEMSFKELEKTSHTTCWQKARDKKGNHVIDPGDIARDGGANDELVKYINDSIAFDEAFGS</sequence>
<reference evidence="2" key="1">
    <citation type="journal article" date="2021" name="Proc. Natl. Acad. Sci. U.S.A.">
        <title>A Catalog of Tens of Thousands of Viruses from Human Metagenomes Reveals Hidden Associations with Chronic Diseases.</title>
        <authorList>
            <person name="Tisza M.J."/>
            <person name="Buck C.B."/>
        </authorList>
    </citation>
    <scope>NUCLEOTIDE SEQUENCE</scope>
    <source>
        <strain evidence="2">Ct4Uy2</strain>
    </source>
</reference>
<organism evidence="2">
    <name type="scientific">Siphoviridae sp. ct4Uy2</name>
    <dbReference type="NCBI Taxonomy" id="2827777"/>
    <lineage>
        <taxon>Viruses</taxon>
        <taxon>Duplodnaviria</taxon>
        <taxon>Heunggongvirae</taxon>
        <taxon>Uroviricota</taxon>
        <taxon>Caudoviricetes</taxon>
    </lineage>
</organism>
<dbReference type="InterPro" id="IPR025272">
    <property type="entry name" value="SocA_Panacea"/>
</dbReference>